<dbReference type="PANTHER" id="PTHR43798:SF27">
    <property type="entry name" value="HYDROLASE ALPHA_BETA HYDROLASE FOLD FAMILY"/>
    <property type="match status" value="1"/>
</dbReference>
<feature type="domain" description="AB hydrolase-1" evidence="1">
    <location>
        <begin position="81"/>
        <end position="295"/>
    </location>
</feature>
<dbReference type="Pfam" id="PF12697">
    <property type="entry name" value="Abhydrolase_6"/>
    <property type="match status" value="1"/>
</dbReference>
<dbReference type="GO" id="GO:0016020">
    <property type="term" value="C:membrane"/>
    <property type="evidence" value="ECO:0007669"/>
    <property type="project" value="TreeGrafter"/>
</dbReference>
<keyword evidence="2" id="KW-0378">Hydrolase</keyword>
<dbReference type="OrthoDB" id="5513277at2"/>
<name>A0A2U1JVM0_9BACI</name>
<dbReference type="InterPro" id="IPR000073">
    <property type="entry name" value="AB_hydrolase_1"/>
</dbReference>
<dbReference type="SUPFAM" id="SSF53474">
    <property type="entry name" value="alpha/beta-Hydrolases"/>
    <property type="match status" value="1"/>
</dbReference>
<dbReference type="AlphaFoldDB" id="A0A2U1JVM0"/>
<accession>A0A2U1JVM0</accession>
<protein>
    <submittedName>
        <fullName evidence="2">Alpha/beta hydrolase</fullName>
    </submittedName>
</protein>
<dbReference type="InterPro" id="IPR050266">
    <property type="entry name" value="AB_hydrolase_sf"/>
</dbReference>
<evidence type="ECO:0000313" key="3">
    <source>
        <dbReference type="Proteomes" id="UP000245998"/>
    </source>
</evidence>
<dbReference type="EMBL" id="QCZG01000030">
    <property type="protein sequence ID" value="PWA09246.1"/>
    <property type="molecule type" value="Genomic_DNA"/>
</dbReference>
<dbReference type="PANTHER" id="PTHR43798">
    <property type="entry name" value="MONOACYLGLYCEROL LIPASE"/>
    <property type="match status" value="1"/>
</dbReference>
<comment type="caution">
    <text evidence="2">The sequence shown here is derived from an EMBL/GenBank/DDBJ whole genome shotgun (WGS) entry which is preliminary data.</text>
</comment>
<dbReference type="Proteomes" id="UP000245998">
    <property type="component" value="Unassembled WGS sequence"/>
</dbReference>
<dbReference type="Gene3D" id="3.40.50.1820">
    <property type="entry name" value="alpha/beta hydrolase"/>
    <property type="match status" value="1"/>
</dbReference>
<dbReference type="InterPro" id="IPR029058">
    <property type="entry name" value="AB_hydrolase_fold"/>
</dbReference>
<reference evidence="2 3" key="1">
    <citation type="submission" date="2018-04" db="EMBL/GenBank/DDBJ databases">
        <title>Camelliibacillus theae gen. nov., sp. nov., isolated from Pu'er tea.</title>
        <authorList>
            <person name="Niu L."/>
        </authorList>
    </citation>
    <scope>NUCLEOTIDE SEQUENCE [LARGE SCALE GENOMIC DNA]</scope>
    <source>
        <strain evidence="2 3">T8</strain>
    </source>
</reference>
<proteinExistence type="predicted"/>
<dbReference type="GO" id="GO:0016787">
    <property type="term" value="F:hydrolase activity"/>
    <property type="evidence" value="ECO:0007669"/>
    <property type="project" value="UniProtKB-KW"/>
</dbReference>
<keyword evidence="3" id="KW-1185">Reference proteome</keyword>
<evidence type="ECO:0000313" key="2">
    <source>
        <dbReference type="EMBL" id="PWA09246.1"/>
    </source>
</evidence>
<organism evidence="2 3">
    <name type="scientific">Pueribacillus theae</name>
    <dbReference type="NCBI Taxonomy" id="2171751"/>
    <lineage>
        <taxon>Bacteria</taxon>
        <taxon>Bacillati</taxon>
        <taxon>Bacillota</taxon>
        <taxon>Bacilli</taxon>
        <taxon>Bacillales</taxon>
        <taxon>Bacillaceae</taxon>
        <taxon>Pueribacillus</taxon>
    </lineage>
</organism>
<sequence>MGHRMKLRGNKGGGQKLKMDRSVDMEKQIGRFVNSTAEVKFLEMYDEAMNRWPDSRRELKLETSFGRTHVHSYGNGKGDPIVLLHGANGTSASWANNVVELGEHHSVFAVDTIGDAGRSIQKAPIQHAEDYAAWLDEVLQGLGLKEVHLIGASYGGWITLNQAVHSPRLLQSITLLDPARALAGLTYRAWPFMLWASMIGPDFIRRAFIRWTDAGSLTEENQTQLVVSAMRDYKMQRIPPQYVSDDELRSKVPVLLLLGEKSPMHISQRAAIRAKKLLQDVEVEILPQAGHKLPAYLVNDRILRFIKYLPKTS</sequence>
<evidence type="ECO:0000259" key="1">
    <source>
        <dbReference type="Pfam" id="PF12697"/>
    </source>
</evidence>
<gene>
    <name evidence="2" type="ORF">DCC39_13365</name>
</gene>